<feature type="compositionally biased region" description="Basic and acidic residues" evidence="1">
    <location>
        <begin position="1"/>
        <end position="14"/>
    </location>
</feature>
<dbReference type="RefSeq" id="XP_001875985.1">
    <property type="nucleotide sequence ID" value="XM_001875950.1"/>
</dbReference>
<evidence type="ECO:0000313" key="3">
    <source>
        <dbReference type="Proteomes" id="UP000001194"/>
    </source>
</evidence>
<dbReference type="HOGENOM" id="CLU_616863_0_0_1"/>
<name>B0CWC9_LACBS</name>
<keyword evidence="3" id="KW-1185">Reference proteome</keyword>
<dbReference type="GeneID" id="6071731"/>
<dbReference type="Proteomes" id="UP000001194">
    <property type="component" value="Unassembled WGS sequence"/>
</dbReference>
<evidence type="ECO:0000313" key="2">
    <source>
        <dbReference type="EMBL" id="EDR13487.1"/>
    </source>
</evidence>
<gene>
    <name evidence="2" type="ORF">LACBIDRAFT_322458</name>
</gene>
<protein>
    <submittedName>
        <fullName evidence="2">Predicted protein</fullName>
    </submittedName>
</protein>
<evidence type="ECO:0000256" key="1">
    <source>
        <dbReference type="SAM" id="MobiDB-lite"/>
    </source>
</evidence>
<dbReference type="KEGG" id="lbc:LACBIDRAFT_322458"/>
<feature type="region of interest" description="Disordered" evidence="1">
    <location>
        <begin position="1"/>
        <end position="22"/>
    </location>
</feature>
<dbReference type="EMBL" id="DS547093">
    <property type="protein sequence ID" value="EDR13487.1"/>
    <property type="molecule type" value="Genomic_DNA"/>
</dbReference>
<organism evidence="3">
    <name type="scientific">Laccaria bicolor (strain S238N-H82 / ATCC MYA-4686)</name>
    <name type="common">Bicoloured deceiver</name>
    <name type="synonym">Laccaria laccata var. bicolor</name>
    <dbReference type="NCBI Taxonomy" id="486041"/>
    <lineage>
        <taxon>Eukaryota</taxon>
        <taxon>Fungi</taxon>
        <taxon>Dikarya</taxon>
        <taxon>Basidiomycota</taxon>
        <taxon>Agaricomycotina</taxon>
        <taxon>Agaricomycetes</taxon>
        <taxon>Agaricomycetidae</taxon>
        <taxon>Agaricales</taxon>
        <taxon>Agaricineae</taxon>
        <taxon>Hydnangiaceae</taxon>
        <taxon>Laccaria</taxon>
    </lineage>
</organism>
<accession>B0CWC9</accession>
<dbReference type="AlphaFoldDB" id="B0CWC9"/>
<dbReference type="OrthoDB" id="3057390at2759"/>
<reference evidence="2 3" key="1">
    <citation type="journal article" date="2008" name="Nature">
        <title>The genome of Laccaria bicolor provides insights into mycorrhizal symbiosis.</title>
        <authorList>
            <person name="Martin F."/>
            <person name="Aerts A."/>
            <person name="Ahren D."/>
            <person name="Brun A."/>
            <person name="Danchin E.G.J."/>
            <person name="Duchaussoy F."/>
            <person name="Gibon J."/>
            <person name="Kohler A."/>
            <person name="Lindquist E."/>
            <person name="Pereda V."/>
            <person name="Salamov A."/>
            <person name="Shapiro H.J."/>
            <person name="Wuyts J."/>
            <person name="Blaudez D."/>
            <person name="Buee M."/>
            <person name="Brokstein P."/>
            <person name="Canbaeck B."/>
            <person name="Cohen D."/>
            <person name="Courty P.E."/>
            <person name="Coutinho P.M."/>
            <person name="Delaruelle C."/>
            <person name="Detter J.C."/>
            <person name="Deveau A."/>
            <person name="DiFazio S."/>
            <person name="Duplessis S."/>
            <person name="Fraissinet-Tachet L."/>
            <person name="Lucic E."/>
            <person name="Frey-Klett P."/>
            <person name="Fourrey C."/>
            <person name="Feussner I."/>
            <person name="Gay G."/>
            <person name="Grimwood J."/>
            <person name="Hoegger P.J."/>
            <person name="Jain P."/>
            <person name="Kilaru S."/>
            <person name="Labbe J."/>
            <person name="Lin Y.C."/>
            <person name="Legue V."/>
            <person name="Le Tacon F."/>
            <person name="Marmeisse R."/>
            <person name="Melayah D."/>
            <person name="Montanini B."/>
            <person name="Muratet M."/>
            <person name="Nehls U."/>
            <person name="Niculita-Hirzel H."/>
            <person name="Oudot-Le Secq M.P."/>
            <person name="Peter M."/>
            <person name="Quesneville H."/>
            <person name="Rajashekar B."/>
            <person name="Reich M."/>
            <person name="Rouhier N."/>
            <person name="Schmutz J."/>
            <person name="Yin T."/>
            <person name="Chalot M."/>
            <person name="Henrissat B."/>
            <person name="Kuees U."/>
            <person name="Lucas S."/>
            <person name="Van de Peer Y."/>
            <person name="Podila G.K."/>
            <person name="Polle A."/>
            <person name="Pukkila P.J."/>
            <person name="Richardson P.M."/>
            <person name="Rouze P."/>
            <person name="Sanders I.R."/>
            <person name="Stajich J.E."/>
            <person name="Tunlid A."/>
            <person name="Tuskan G."/>
            <person name="Grigoriev I.V."/>
        </authorList>
    </citation>
    <scope>NUCLEOTIDE SEQUENCE [LARGE SCALE GENOMIC DNA]</scope>
    <source>
        <strain evidence="3">S238N-H82 / ATCC MYA-4686</strain>
    </source>
</reference>
<sequence>MTNKFAEEAPTHPDDSEDENLNVDVFQEEYIIQDSKDEQDPHEDIDNELLLEKTMNEVYTYCQDCNIDQHSTDHDNPSPEQAATRDGHLWSFGRLGAPLKQIDMHTWAAACKEADTNFRDTVLSLAISDADFIENSTRLTHEIKDVGIRLAPHQQVQNLRWMGPIQSQLRKLVFDHISVIDGEIQVDLHQANCWLEQEQMALDSLANILVLSTGVSFCGWQLSSVRFDCSELMDRNVWIVDNTFIATHPKAKQCNREFVPTPVAFPKKLFSYIAVYLYFIRPVACNVLKALNRDFSYHSSILWAHSIPLEGHVLRAWSGRDVALCTGRLMKKLTGLRITPLLACQVSQAIFHDKFPQLFSDVPTVLNELYLYGNRCRFPSWLDLLTEAAVKLLTVSQIWQAMLEVEPVSSIWMPLVEGCCILPSERKENWEAAFLTANSYSDFS</sequence>
<dbReference type="InParanoid" id="B0CWC9"/>
<proteinExistence type="predicted"/>